<comment type="function">
    <text evidence="7">Specifically methylates the N4 position of cytidine in position 1402 (C1402) of 16S rRNA.</text>
</comment>
<evidence type="ECO:0000256" key="1">
    <source>
        <dbReference type="ARBA" id="ARBA00010396"/>
    </source>
</evidence>
<dbReference type="EMBL" id="MCRI01000010">
    <property type="protein sequence ID" value="ODN66999.1"/>
    <property type="molecule type" value="Genomic_DNA"/>
</dbReference>
<dbReference type="Proteomes" id="UP000094379">
    <property type="component" value="Unassembled WGS sequence"/>
</dbReference>
<dbReference type="SUPFAM" id="SSF53335">
    <property type="entry name" value="S-adenosyl-L-methionine-dependent methyltransferases"/>
    <property type="match status" value="1"/>
</dbReference>
<gene>
    <name evidence="7 8" type="primary">rsmH</name>
    <name evidence="8" type="ORF">A9E74_01239</name>
</gene>
<proteinExistence type="inferred from homology"/>
<organism evidence="8 9">
    <name type="scientific">Methylophaga muralis</name>
    <dbReference type="NCBI Taxonomy" id="291169"/>
    <lineage>
        <taxon>Bacteria</taxon>
        <taxon>Pseudomonadati</taxon>
        <taxon>Pseudomonadota</taxon>
        <taxon>Gammaproteobacteria</taxon>
        <taxon>Thiotrichales</taxon>
        <taxon>Piscirickettsiaceae</taxon>
        <taxon>Methylophaga</taxon>
    </lineage>
</organism>
<dbReference type="AlphaFoldDB" id="A0A1E3GSH2"/>
<evidence type="ECO:0000313" key="9">
    <source>
        <dbReference type="Proteomes" id="UP000094379"/>
    </source>
</evidence>
<dbReference type="Gene3D" id="1.10.150.170">
    <property type="entry name" value="Putative methyltransferase TM0872, insert domain"/>
    <property type="match status" value="1"/>
</dbReference>
<dbReference type="NCBIfam" id="TIGR00006">
    <property type="entry name" value="16S rRNA (cytosine(1402)-N(4))-methyltransferase RsmH"/>
    <property type="match status" value="1"/>
</dbReference>
<sequence>MTNQLPTHQPVLLKETVEALFIQPDGIYVDATFGRGGHSRAMLEQLSENGRLLGLDRDPAAVEVGQALAATDNRFSIEHCAFSELSTVIHSRLWQGKVNGILMDIGVSSPQLDEAERGFSFQNDGPLDMRMDPTSGMSAAQWLASAEMNEIATVIKTLGEERYGKRIASAIVETREHTPITTTKQLADLVDKASPTRDKFKHPATRTFQAIRIFINSELEELTSALEQALEVLAVGGRLVVISFHSLEDRIVKRFFRDQAKGDNLPAHFPVTADQLNPRLRIIGKAVKADDAELAVNVRARSAVLRVVEKLA</sequence>
<dbReference type="GO" id="GO:0071424">
    <property type="term" value="F:rRNA (cytosine-N4-)-methyltransferase activity"/>
    <property type="evidence" value="ECO:0007669"/>
    <property type="project" value="UniProtKB-UniRule"/>
</dbReference>
<keyword evidence="3 7" id="KW-0698">rRNA processing</keyword>
<dbReference type="EC" id="2.1.1.199" evidence="7"/>
<dbReference type="PIRSF" id="PIRSF004486">
    <property type="entry name" value="MraW"/>
    <property type="match status" value="1"/>
</dbReference>
<dbReference type="RefSeq" id="WP_069295734.1">
    <property type="nucleotide sequence ID" value="NZ_MCRI01000010.1"/>
</dbReference>
<dbReference type="SUPFAM" id="SSF81799">
    <property type="entry name" value="Putative methyltransferase TM0872, insert domain"/>
    <property type="match status" value="1"/>
</dbReference>
<keyword evidence="4 7" id="KW-0489">Methyltransferase</keyword>
<feature type="binding site" evidence="7">
    <location>
        <position position="111"/>
    </location>
    <ligand>
        <name>S-adenosyl-L-methionine</name>
        <dbReference type="ChEBI" id="CHEBI:59789"/>
    </ligand>
</feature>
<evidence type="ECO:0000256" key="7">
    <source>
        <dbReference type="HAMAP-Rule" id="MF_01007"/>
    </source>
</evidence>
<comment type="similarity">
    <text evidence="1 7">Belongs to the methyltransferase superfamily. RsmH family.</text>
</comment>
<evidence type="ECO:0000256" key="5">
    <source>
        <dbReference type="ARBA" id="ARBA00022679"/>
    </source>
</evidence>
<evidence type="ECO:0000313" key="8">
    <source>
        <dbReference type="EMBL" id="ODN66999.1"/>
    </source>
</evidence>
<dbReference type="PATRIC" id="fig|291169.3.peg.1245"/>
<evidence type="ECO:0000256" key="6">
    <source>
        <dbReference type="ARBA" id="ARBA00022691"/>
    </source>
</evidence>
<feature type="binding site" evidence="7">
    <location>
        <position position="82"/>
    </location>
    <ligand>
        <name>S-adenosyl-L-methionine</name>
        <dbReference type="ChEBI" id="CHEBI:59789"/>
    </ligand>
</feature>
<name>A0A1E3GSH2_9GAMM</name>
<feature type="binding site" evidence="7">
    <location>
        <begin position="36"/>
        <end position="38"/>
    </location>
    <ligand>
        <name>S-adenosyl-L-methionine</name>
        <dbReference type="ChEBI" id="CHEBI:59789"/>
    </ligand>
</feature>
<keyword evidence="5 7" id="KW-0808">Transferase</keyword>
<dbReference type="InterPro" id="IPR002903">
    <property type="entry name" value="RsmH"/>
</dbReference>
<comment type="subcellular location">
    <subcellularLocation>
        <location evidence="7">Cytoplasm</location>
    </subcellularLocation>
</comment>
<evidence type="ECO:0000256" key="2">
    <source>
        <dbReference type="ARBA" id="ARBA00022490"/>
    </source>
</evidence>
<dbReference type="InterPro" id="IPR029063">
    <property type="entry name" value="SAM-dependent_MTases_sf"/>
</dbReference>
<dbReference type="PANTHER" id="PTHR11265:SF0">
    <property type="entry name" value="12S RRNA N4-METHYLCYTIDINE METHYLTRANSFERASE"/>
    <property type="match status" value="1"/>
</dbReference>
<reference evidence="8 9" key="1">
    <citation type="submission" date="2016-07" db="EMBL/GenBank/DDBJ databases">
        <title>Draft Genome Sequence of Methylophaga muralis Bur 1.</title>
        <authorList>
            <person name="Vasilenko O.V."/>
            <person name="Doronina N.V."/>
            <person name="Shmareva M.N."/>
            <person name="Tarlachkov S.V."/>
            <person name="Mustakhimov I."/>
            <person name="Trotsenko Y.A."/>
        </authorList>
    </citation>
    <scope>NUCLEOTIDE SEQUENCE [LARGE SCALE GENOMIC DNA]</scope>
    <source>
        <strain evidence="8 9">Bur 1</strain>
    </source>
</reference>
<accession>A0A1E3GSH2</accession>
<dbReference type="GO" id="GO:0005737">
    <property type="term" value="C:cytoplasm"/>
    <property type="evidence" value="ECO:0007669"/>
    <property type="project" value="UniProtKB-SubCell"/>
</dbReference>
<keyword evidence="9" id="KW-1185">Reference proteome</keyword>
<dbReference type="Pfam" id="PF01795">
    <property type="entry name" value="Methyltransf_5"/>
    <property type="match status" value="1"/>
</dbReference>
<dbReference type="PANTHER" id="PTHR11265">
    <property type="entry name" value="S-ADENOSYL-METHYLTRANSFERASE MRAW"/>
    <property type="match status" value="1"/>
</dbReference>
<dbReference type="Gene3D" id="3.40.50.150">
    <property type="entry name" value="Vaccinia Virus protein VP39"/>
    <property type="match status" value="1"/>
</dbReference>
<feature type="binding site" evidence="7">
    <location>
        <position position="104"/>
    </location>
    <ligand>
        <name>S-adenosyl-L-methionine</name>
        <dbReference type="ChEBI" id="CHEBI:59789"/>
    </ligand>
</feature>
<protein>
    <recommendedName>
        <fullName evidence="7">Ribosomal RNA small subunit methyltransferase H</fullName>
        <ecNumber evidence="7">2.1.1.199</ecNumber>
    </recommendedName>
    <alternativeName>
        <fullName evidence="7">16S rRNA m(4)C1402 methyltransferase</fullName>
    </alternativeName>
    <alternativeName>
        <fullName evidence="7">rRNA (cytosine-N(4)-)-methyltransferase RsmH</fullName>
    </alternativeName>
</protein>
<comment type="catalytic activity">
    <reaction evidence="7">
        <text>cytidine(1402) in 16S rRNA + S-adenosyl-L-methionine = N(4)-methylcytidine(1402) in 16S rRNA + S-adenosyl-L-homocysteine + H(+)</text>
        <dbReference type="Rhea" id="RHEA:42928"/>
        <dbReference type="Rhea" id="RHEA-COMP:10286"/>
        <dbReference type="Rhea" id="RHEA-COMP:10287"/>
        <dbReference type="ChEBI" id="CHEBI:15378"/>
        <dbReference type="ChEBI" id="CHEBI:57856"/>
        <dbReference type="ChEBI" id="CHEBI:59789"/>
        <dbReference type="ChEBI" id="CHEBI:74506"/>
        <dbReference type="ChEBI" id="CHEBI:82748"/>
        <dbReference type="EC" id="2.1.1.199"/>
    </reaction>
</comment>
<dbReference type="HAMAP" id="MF_01007">
    <property type="entry name" value="16SrRNA_methyltr_H"/>
    <property type="match status" value="1"/>
</dbReference>
<evidence type="ECO:0000256" key="4">
    <source>
        <dbReference type="ARBA" id="ARBA00022603"/>
    </source>
</evidence>
<feature type="binding site" evidence="7">
    <location>
        <position position="56"/>
    </location>
    <ligand>
        <name>S-adenosyl-L-methionine</name>
        <dbReference type="ChEBI" id="CHEBI:59789"/>
    </ligand>
</feature>
<keyword evidence="6 7" id="KW-0949">S-adenosyl-L-methionine</keyword>
<comment type="caution">
    <text evidence="8">The sequence shown here is derived from an EMBL/GenBank/DDBJ whole genome shotgun (WGS) entry which is preliminary data.</text>
</comment>
<dbReference type="InterPro" id="IPR023397">
    <property type="entry name" value="SAM-dep_MeTrfase_MraW_recog"/>
</dbReference>
<keyword evidence="2 7" id="KW-0963">Cytoplasm</keyword>
<dbReference type="FunFam" id="1.10.150.170:FF:000001">
    <property type="entry name" value="Ribosomal RNA small subunit methyltransferase H"/>
    <property type="match status" value="1"/>
</dbReference>
<dbReference type="GO" id="GO:0070475">
    <property type="term" value="P:rRNA base methylation"/>
    <property type="evidence" value="ECO:0007669"/>
    <property type="project" value="UniProtKB-UniRule"/>
</dbReference>
<dbReference type="STRING" id="291169.A9E74_01239"/>
<evidence type="ECO:0000256" key="3">
    <source>
        <dbReference type="ARBA" id="ARBA00022552"/>
    </source>
</evidence>